<dbReference type="InterPro" id="IPR036061">
    <property type="entry name" value="CheW-like_dom_sf"/>
</dbReference>
<dbReference type="InterPro" id="IPR002545">
    <property type="entry name" value="CheW-lke_dom"/>
</dbReference>
<dbReference type="Pfam" id="PF01584">
    <property type="entry name" value="CheW"/>
    <property type="match status" value="1"/>
</dbReference>
<dbReference type="GO" id="GO:0005829">
    <property type="term" value="C:cytosol"/>
    <property type="evidence" value="ECO:0007669"/>
    <property type="project" value="TreeGrafter"/>
</dbReference>
<organism evidence="2 3">
    <name type="scientific">Jeotgalibacillus campisalis</name>
    <dbReference type="NCBI Taxonomy" id="220754"/>
    <lineage>
        <taxon>Bacteria</taxon>
        <taxon>Bacillati</taxon>
        <taxon>Bacillota</taxon>
        <taxon>Bacilli</taxon>
        <taxon>Bacillales</taxon>
        <taxon>Caryophanaceae</taxon>
        <taxon>Jeotgalibacillus</taxon>
    </lineage>
</organism>
<comment type="caution">
    <text evidence="2">The sequence shown here is derived from an EMBL/GenBank/DDBJ whole genome shotgun (WGS) entry which is preliminary data.</text>
</comment>
<evidence type="ECO:0000259" key="1">
    <source>
        <dbReference type="PROSITE" id="PS50851"/>
    </source>
</evidence>
<dbReference type="EMBL" id="JXRR01000017">
    <property type="protein sequence ID" value="KIL45907.1"/>
    <property type="molecule type" value="Genomic_DNA"/>
</dbReference>
<dbReference type="SMART" id="SM00260">
    <property type="entry name" value="CheW"/>
    <property type="match status" value="1"/>
</dbReference>
<evidence type="ECO:0000313" key="3">
    <source>
        <dbReference type="Proteomes" id="UP000031972"/>
    </source>
</evidence>
<proteinExistence type="predicted"/>
<reference evidence="2 3" key="1">
    <citation type="submission" date="2015-01" db="EMBL/GenBank/DDBJ databases">
        <title>Jeotgalibacillus campisalis genome sequencing.</title>
        <authorList>
            <person name="Goh K.M."/>
            <person name="Chan K.-G."/>
            <person name="Yaakop A.S."/>
            <person name="Ee R."/>
            <person name="Gan H.M."/>
            <person name="Chan C.S."/>
        </authorList>
    </citation>
    <scope>NUCLEOTIDE SEQUENCE [LARGE SCALE GENOMIC DNA]</scope>
    <source>
        <strain evidence="2 3">SF-57</strain>
    </source>
</reference>
<dbReference type="AlphaFoldDB" id="A0A0C2VAA3"/>
<dbReference type="RefSeq" id="WP_041059081.1">
    <property type="nucleotide sequence ID" value="NZ_JXRR01000017.1"/>
</dbReference>
<dbReference type="PATRIC" id="fig|220754.4.peg.2599"/>
<evidence type="ECO:0000313" key="2">
    <source>
        <dbReference type="EMBL" id="KIL45907.1"/>
    </source>
</evidence>
<gene>
    <name evidence="2" type="ORF">KR50_25820</name>
</gene>
<dbReference type="OrthoDB" id="9787997at2"/>
<dbReference type="Gene3D" id="2.30.30.40">
    <property type="entry name" value="SH3 Domains"/>
    <property type="match status" value="1"/>
</dbReference>
<feature type="domain" description="CheW-like" evidence="1">
    <location>
        <begin position="4"/>
        <end position="143"/>
    </location>
</feature>
<dbReference type="Gene3D" id="2.40.50.180">
    <property type="entry name" value="CheA-289, Domain 4"/>
    <property type="match status" value="1"/>
</dbReference>
<dbReference type="PANTHER" id="PTHR22617:SF23">
    <property type="entry name" value="CHEMOTAXIS PROTEIN CHEW"/>
    <property type="match status" value="1"/>
</dbReference>
<dbReference type="SUPFAM" id="SSF50341">
    <property type="entry name" value="CheW-like"/>
    <property type="match status" value="1"/>
</dbReference>
<protein>
    <submittedName>
        <fullName evidence="2">Chemotaxis protein</fullName>
    </submittedName>
</protein>
<name>A0A0C2VAA3_9BACL</name>
<dbReference type="PANTHER" id="PTHR22617">
    <property type="entry name" value="CHEMOTAXIS SENSOR HISTIDINE KINASE-RELATED"/>
    <property type="match status" value="1"/>
</dbReference>
<dbReference type="Proteomes" id="UP000031972">
    <property type="component" value="Unassembled WGS sequence"/>
</dbReference>
<keyword evidence="3" id="KW-1185">Reference proteome</keyword>
<accession>A0A0C2VAA3</accession>
<dbReference type="GO" id="GO:0006935">
    <property type="term" value="P:chemotaxis"/>
    <property type="evidence" value="ECO:0007669"/>
    <property type="project" value="InterPro"/>
</dbReference>
<dbReference type="InterPro" id="IPR039315">
    <property type="entry name" value="CheW"/>
</dbReference>
<dbReference type="PROSITE" id="PS50851">
    <property type="entry name" value="CHEW"/>
    <property type="match status" value="1"/>
</dbReference>
<sequence>MDNSQKYVIFTSGSEEYAVKIESVLSIEKNEAISPIPHLPDYMLGITNVRGDLLPVLDYEKILGQRTGNEMNHANILVLKTDNLILALRVKEAREILSLSDSSIKEMGLIAYSKANYITGIAQVENRLITLVDPAKMANSLEGMKEVVTYIDKLKTETNAAL</sequence>
<dbReference type="GO" id="GO:0007165">
    <property type="term" value="P:signal transduction"/>
    <property type="evidence" value="ECO:0007669"/>
    <property type="project" value="InterPro"/>
</dbReference>